<keyword evidence="3" id="KW-0680">Restriction system</keyword>
<accession>A0A939FFJ8</accession>
<dbReference type="Gene3D" id="3.40.50.150">
    <property type="entry name" value="Vaccinia Virus protein VP39"/>
    <property type="match status" value="1"/>
</dbReference>
<protein>
    <submittedName>
        <fullName evidence="4">DNA cytosine methyltransferase</fullName>
    </submittedName>
</protein>
<proteinExistence type="predicted"/>
<name>A0A939FFJ8_9ACTN</name>
<feature type="non-terminal residue" evidence="4">
    <location>
        <position position="247"/>
    </location>
</feature>
<evidence type="ECO:0000313" key="4">
    <source>
        <dbReference type="EMBL" id="MBO0517454.1"/>
    </source>
</evidence>
<dbReference type="GO" id="GO:0008168">
    <property type="term" value="F:methyltransferase activity"/>
    <property type="evidence" value="ECO:0007669"/>
    <property type="project" value="UniProtKB-KW"/>
</dbReference>
<dbReference type="SUPFAM" id="SSF53335">
    <property type="entry name" value="S-adenosyl-L-methionine-dependent methyltransferases"/>
    <property type="match status" value="1"/>
</dbReference>
<dbReference type="GO" id="GO:0009307">
    <property type="term" value="P:DNA restriction-modification system"/>
    <property type="evidence" value="ECO:0007669"/>
    <property type="project" value="UniProtKB-KW"/>
</dbReference>
<evidence type="ECO:0000313" key="5">
    <source>
        <dbReference type="Proteomes" id="UP000664167"/>
    </source>
</evidence>
<evidence type="ECO:0000256" key="3">
    <source>
        <dbReference type="ARBA" id="ARBA00022747"/>
    </source>
</evidence>
<dbReference type="EMBL" id="JAFLRJ010000631">
    <property type="protein sequence ID" value="MBO0517454.1"/>
    <property type="molecule type" value="Genomic_DNA"/>
</dbReference>
<dbReference type="RefSeq" id="WP_206969309.1">
    <property type="nucleotide sequence ID" value="NZ_JAFLRJ010000631.1"/>
</dbReference>
<keyword evidence="2" id="KW-0808">Transferase</keyword>
<dbReference type="Pfam" id="PF00145">
    <property type="entry name" value="DNA_methylase"/>
    <property type="match status" value="1"/>
</dbReference>
<reference evidence="4" key="1">
    <citation type="submission" date="2021-03" db="EMBL/GenBank/DDBJ databases">
        <title>Streptomyces poriferae sp. nov., a novel marine sponge-derived Actinobacteria species with anti-MRSA activity.</title>
        <authorList>
            <person name="Sandoval-Powers M."/>
            <person name="Kralova S."/>
            <person name="Nguyen G.-S."/>
            <person name="Fawwal D."/>
            <person name="Degnes K."/>
            <person name="Klinkenberg G."/>
            <person name="Sletta H."/>
            <person name="Wentzel A."/>
            <person name="Liles M.R."/>
        </authorList>
    </citation>
    <scope>NUCLEOTIDE SEQUENCE</scope>
    <source>
        <strain evidence="4">DSM 41794</strain>
    </source>
</reference>
<evidence type="ECO:0000256" key="1">
    <source>
        <dbReference type="ARBA" id="ARBA00022603"/>
    </source>
</evidence>
<dbReference type="GO" id="GO:0032259">
    <property type="term" value="P:methylation"/>
    <property type="evidence" value="ECO:0007669"/>
    <property type="project" value="UniProtKB-KW"/>
</dbReference>
<keyword evidence="5" id="KW-1185">Reference proteome</keyword>
<dbReference type="AlphaFoldDB" id="A0A939FFJ8"/>
<evidence type="ECO:0000256" key="2">
    <source>
        <dbReference type="ARBA" id="ARBA00022679"/>
    </source>
</evidence>
<gene>
    <name evidence="4" type="ORF">J0695_37705</name>
</gene>
<organism evidence="4 5">
    <name type="scientific">Streptomyces beijiangensis</name>
    <dbReference type="NCBI Taxonomy" id="163361"/>
    <lineage>
        <taxon>Bacteria</taxon>
        <taxon>Bacillati</taxon>
        <taxon>Actinomycetota</taxon>
        <taxon>Actinomycetes</taxon>
        <taxon>Kitasatosporales</taxon>
        <taxon>Streptomycetaceae</taxon>
        <taxon>Streptomyces</taxon>
    </lineage>
</organism>
<sequence>MGAGGSTQGAERVPGVKVVIAANHWDLAIATHAENFPDCQHDCADISQIDFRRYPRTDLHWGSPECTNHTIARGVRTDLDRQPDLFGEVLPDQAAVRSRATMWDIPRYLEAMWLRGKAVLGGVVENVVDVRNWILFDAWIKAIKAMRYKVRVVYLNSMHATPRFGTPRAPQSRDRAYVVYWLESIGRDPLWEKWLSPKAHCDRHGWVKARQAFKNGVEWGRYRAQYNYVCPTSGCGEVVEPPVLPAA</sequence>
<dbReference type="Proteomes" id="UP000664167">
    <property type="component" value="Unassembled WGS sequence"/>
</dbReference>
<dbReference type="InterPro" id="IPR029063">
    <property type="entry name" value="SAM-dependent_MTases_sf"/>
</dbReference>
<dbReference type="InterPro" id="IPR001525">
    <property type="entry name" value="C5_MeTfrase"/>
</dbReference>
<keyword evidence="1 4" id="KW-0489">Methyltransferase</keyword>
<comment type="caution">
    <text evidence="4">The sequence shown here is derived from an EMBL/GenBank/DDBJ whole genome shotgun (WGS) entry which is preliminary data.</text>
</comment>